<dbReference type="VEuPathDB" id="CryptoDB:Cvel_25559"/>
<protein>
    <submittedName>
        <fullName evidence="2">Uncharacterized protein</fullName>
    </submittedName>
</protein>
<dbReference type="EMBL" id="CDMZ01002108">
    <property type="protein sequence ID" value="CEM40812.1"/>
    <property type="molecule type" value="Genomic_DNA"/>
</dbReference>
<dbReference type="Gene3D" id="2.30.29.30">
    <property type="entry name" value="Pleckstrin-homology domain (PH domain)/Phosphotyrosine-binding domain (PTB)"/>
    <property type="match status" value="1"/>
</dbReference>
<evidence type="ECO:0000256" key="1">
    <source>
        <dbReference type="SAM" id="MobiDB-lite"/>
    </source>
</evidence>
<reference evidence="2" key="1">
    <citation type="submission" date="2014-11" db="EMBL/GenBank/DDBJ databases">
        <authorList>
            <person name="Otto D Thomas"/>
            <person name="Naeem Raeece"/>
        </authorList>
    </citation>
    <scope>NUCLEOTIDE SEQUENCE</scope>
</reference>
<proteinExistence type="predicted"/>
<dbReference type="PhylomeDB" id="A0A0G4HAL5"/>
<feature type="compositionally biased region" description="Polar residues" evidence="1">
    <location>
        <begin position="27"/>
        <end position="41"/>
    </location>
</feature>
<accession>A0A0G4HAL5</accession>
<sequence length="210" mass="23415">MWCCNTRVGSSLLAHEQSVAAQDSKEAQTAAQPNGLQSKMSQGLGDTVEKPQHPSLASSPSFSSKLQMWKSLDADSKLKVQQNLETMVMTFCREFTRGKTLTKLGKNGRMFRRLCLLDTNLTTFSMHISGAIIEMPLTEIQDIRFGYDLSSLDRLPVTLPSETLAAVVDLKQGGRQLQLLFSNSTERDEFVAAMLILCEQQSRRVARRGR</sequence>
<feature type="region of interest" description="Disordered" evidence="1">
    <location>
        <begin position="23"/>
        <end position="62"/>
    </location>
</feature>
<name>A0A0G4HAL5_9ALVE</name>
<evidence type="ECO:0000313" key="2">
    <source>
        <dbReference type="EMBL" id="CEM40812.1"/>
    </source>
</evidence>
<dbReference type="AlphaFoldDB" id="A0A0G4HAL5"/>
<organism evidence="2">
    <name type="scientific">Chromera velia CCMP2878</name>
    <dbReference type="NCBI Taxonomy" id="1169474"/>
    <lineage>
        <taxon>Eukaryota</taxon>
        <taxon>Sar</taxon>
        <taxon>Alveolata</taxon>
        <taxon>Colpodellida</taxon>
        <taxon>Chromeraceae</taxon>
        <taxon>Chromera</taxon>
    </lineage>
</organism>
<gene>
    <name evidence="2" type="ORF">Cvel_25559</name>
</gene>
<dbReference type="InterPro" id="IPR011993">
    <property type="entry name" value="PH-like_dom_sf"/>
</dbReference>